<keyword evidence="1" id="KW-1133">Transmembrane helix</keyword>
<dbReference type="Proteomes" id="UP000485058">
    <property type="component" value="Unassembled WGS sequence"/>
</dbReference>
<evidence type="ECO:0000313" key="3">
    <source>
        <dbReference type="Proteomes" id="UP000485058"/>
    </source>
</evidence>
<dbReference type="AlphaFoldDB" id="A0A699ZNH2"/>
<dbReference type="InterPro" id="IPR026721">
    <property type="entry name" value="TMEM18"/>
</dbReference>
<evidence type="ECO:0000313" key="2">
    <source>
        <dbReference type="EMBL" id="GFH24233.1"/>
    </source>
</evidence>
<comment type="caution">
    <text evidence="2">The sequence shown here is derived from an EMBL/GenBank/DDBJ whole genome shotgun (WGS) entry which is preliminary data.</text>
</comment>
<feature type="transmembrane region" description="Helical" evidence="1">
    <location>
        <begin position="135"/>
        <end position="153"/>
    </location>
</feature>
<evidence type="ECO:0000256" key="1">
    <source>
        <dbReference type="SAM" id="Phobius"/>
    </source>
</evidence>
<organism evidence="2 3">
    <name type="scientific">Haematococcus lacustris</name>
    <name type="common">Green alga</name>
    <name type="synonym">Haematococcus pluvialis</name>
    <dbReference type="NCBI Taxonomy" id="44745"/>
    <lineage>
        <taxon>Eukaryota</taxon>
        <taxon>Viridiplantae</taxon>
        <taxon>Chlorophyta</taxon>
        <taxon>core chlorophytes</taxon>
        <taxon>Chlorophyceae</taxon>
        <taxon>CS clade</taxon>
        <taxon>Chlamydomonadales</taxon>
        <taxon>Haematococcaceae</taxon>
        <taxon>Haematococcus</taxon>
    </lineage>
</organism>
<dbReference type="EMBL" id="BLLF01002478">
    <property type="protein sequence ID" value="GFH24233.1"/>
    <property type="molecule type" value="Genomic_DNA"/>
</dbReference>
<reference evidence="2 3" key="1">
    <citation type="submission" date="2020-02" db="EMBL/GenBank/DDBJ databases">
        <title>Draft genome sequence of Haematococcus lacustris strain NIES-144.</title>
        <authorList>
            <person name="Morimoto D."/>
            <person name="Nakagawa S."/>
            <person name="Yoshida T."/>
            <person name="Sawayama S."/>
        </authorList>
    </citation>
    <scope>NUCLEOTIDE SEQUENCE [LARGE SCALE GENOMIC DNA]</scope>
    <source>
        <strain evidence="2 3">NIES-144</strain>
    </source>
</reference>
<keyword evidence="1 2" id="KW-0812">Transmembrane</keyword>
<accession>A0A699ZNH2</accession>
<keyword evidence="3" id="KW-1185">Reference proteome</keyword>
<sequence length="154" mass="17515">MSLLTSGLHAPHFRASTSSQNTPMSMDMRPWTRTWTFHLHQVKRKFREAQHEAPLADVVRGFVAAIDWKEPWLIALLSTWAALLVVAVLTRRRTNIQAIIFAIAACLVYFGERLNGLAAEHSHRFSTQNYFDVRGVFYTACVSLPLLLVCFTVL</sequence>
<feature type="transmembrane region" description="Helical" evidence="1">
    <location>
        <begin position="72"/>
        <end position="89"/>
    </location>
</feature>
<keyword evidence="1" id="KW-0472">Membrane</keyword>
<feature type="transmembrane region" description="Helical" evidence="1">
    <location>
        <begin position="96"/>
        <end position="115"/>
    </location>
</feature>
<name>A0A699ZNH2_HAELA</name>
<gene>
    <name evidence="2" type="ORF">HaLaN_21987</name>
</gene>
<feature type="non-terminal residue" evidence="2">
    <location>
        <position position="154"/>
    </location>
</feature>
<proteinExistence type="predicted"/>
<dbReference type="Pfam" id="PF14770">
    <property type="entry name" value="TMEM18"/>
    <property type="match status" value="1"/>
</dbReference>
<protein>
    <submittedName>
        <fullName evidence="2">Transmembrane protein 18</fullName>
    </submittedName>
</protein>